<evidence type="ECO:0000313" key="2">
    <source>
        <dbReference type="EMBL" id="KAG2605954.1"/>
    </source>
</evidence>
<comment type="caution">
    <text evidence="2">The sequence shown here is derived from an EMBL/GenBank/DDBJ whole genome shotgun (WGS) entry which is preliminary data.</text>
</comment>
<dbReference type="Proteomes" id="UP000823388">
    <property type="component" value="Chromosome 4N"/>
</dbReference>
<evidence type="ECO:0000313" key="3">
    <source>
        <dbReference type="Proteomes" id="UP000823388"/>
    </source>
</evidence>
<accession>A0A8T0T9X5</accession>
<name>A0A8T0T9X5_PANVG</name>
<organism evidence="2 3">
    <name type="scientific">Panicum virgatum</name>
    <name type="common">Blackwell switchgrass</name>
    <dbReference type="NCBI Taxonomy" id="38727"/>
    <lineage>
        <taxon>Eukaryota</taxon>
        <taxon>Viridiplantae</taxon>
        <taxon>Streptophyta</taxon>
        <taxon>Embryophyta</taxon>
        <taxon>Tracheophyta</taxon>
        <taxon>Spermatophyta</taxon>
        <taxon>Magnoliopsida</taxon>
        <taxon>Liliopsida</taxon>
        <taxon>Poales</taxon>
        <taxon>Poaceae</taxon>
        <taxon>PACMAD clade</taxon>
        <taxon>Panicoideae</taxon>
        <taxon>Panicodae</taxon>
        <taxon>Paniceae</taxon>
        <taxon>Panicinae</taxon>
        <taxon>Panicum</taxon>
        <taxon>Panicum sect. Hiantes</taxon>
    </lineage>
</organism>
<sequence length="134" mass="15172">MAGDERPTSAVRVPIKHDTQPSPCRRRSDGPGAPDAMGVGRWRVAAAHRVRFWVNLLVRSNFSRQQFLILSCDSTIASNSIRGRKRPHLLQDIGLLEVVPLHLPADKLVPFRMDAHQRIVTQFQVQLQEPREPP</sequence>
<proteinExistence type="predicted"/>
<feature type="region of interest" description="Disordered" evidence="1">
    <location>
        <begin position="1"/>
        <end position="37"/>
    </location>
</feature>
<reference evidence="2" key="1">
    <citation type="submission" date="2020-05" db="EMBL/GenBank/DDBJ databases">
        <title>WGS assembly of Panicum virgatum.</title>
        <authorList>
            <person name="Lovell J.T."/>
            <person name="Jenkins J."/>
            <person name="Shu S."/>
            <person name="Juenger T.E."/>
            <person name="Schmutz J."/>
        </authorList>
    </citation>
    <scope>NUCLEOTIDE SEQUENCE</scope>
    <source>
        <strain evidence="2">AP13</strain>
    </source>
</reference>
<dbReference type="EMBL" id="CM029044">
    <property type="protein sequence ID" value="KAG2605954.1"/>
    <property type="molecule type" value="Genomic_DNA"/>
</dbReference>
<gene>
    <name evidence="2" type="ORF">PVAP13_4NG155354</name>
</gene>
<keyword evidence="3" id="KW-1185">Reference proteome</keyword>
<evidence type="ECO:0000256" key="1">
    <source>
        <dbReference type="SAM" id="MobiDB-lite"/>
    </source>
</evidence>
<dbReference type="AlphaFoldDB" id="A0A8T0T9X5"/>
<protein>
    <submittedName>
        <fullName evidence="2">Uncharacterized protein</fullName>
    </submittedName>
</protein>